<evidence type="ECO:0000256" key="1">
    <source>
        <dbReference type="SAM" id="MobiDB-lite"/>
    </source>
</evidence>
<feature type="compositionally biased region" description="Low complexity" evidence="1">
    <location>
        <begin position="45"/>
        <end position="62"/>
    </location>
</feature>
<keyword evidence="3" id="KW-1185">Reference proteome</keyword>
<dbReference type="RefSeq" id="XP_029347965.1">
    <property type="nucleotide sequence ID" value="XM_029492105.1"/>
</dbReference>
<dbReference type="Proteomes" id="UP000007819">
    <property type="component" value="Unassembled WGS sequence"/>
</dbReference>
<reference evidence="3" key="1">
    <citation type="submission" date="2010-06" db="EMBL/GenBank/DDBJ databases">
        <authorList>
            <person name="Jiang H."/>
            <person name="Abraham K."/>
            <person name="Ali S."/>
            <person name="Alsbrooks S.L."/>
            <person name="Anim B.N."/>
            <person name="Anosike U.S."/>
            <person name="Attaway T."/>
            <person name="Bandaranaike D.P."/>
            <person name="Battles P.K."/>
            <person name="Bell S.N."/>
            <person name="Bell A.V."/>
            <person name="Beltran B."/>
            <person name="Bickham C."/>
            <person name="Bustamante Y."/>
            <person name="Caleb T."/>
            <person name="Canada A."/>
            <person name="Cardenas V."/>
            <person name="Carter K."/>
            <person name="Chacko J."/>
            <person name="Chandrabose M.N."/>
            <person name="Chavez D."/>
            <person name="Chavez A."/>
            <person name="Chen L."/>
            <person name="Chu H.-S."/>
            <person name="Claassen K.J."/>
            <person name="Cockrell R."/>
            <person name="Collins M."/>
            <person name="Cooper J.A."/>
            <person name="Cree A."/>
            <person name="Curry S.M."/>
            <person name="Da Y."/>
            <person name="Dao M.D."/>
            <person name="Das B."/>
            <person name="Davila M.-L."/>
            <person name="Davy-Carroll L."/>
            <person name="Denson S."/>
            <person name="Dinh H."/>
            <person name="Ebong V.E."/>
            <person name="Edwards J.R."/>
            <person name="Egan A."/>
            <person name="El-Daye J."/>
            <person name="Escobedo L."/>
            <person name="Fernandez S."/>
            <person name="Fernando P.R."/>
            <person name="Flagg N."/>
            <person name="Forbes L.D."/>
            <person name="Fowler R.G."/>
            <person name="Fu Q."/>
            <person name="Gabisi R.A."/>
            <person name="Ganer J."/>
            <person name="Garbino Pronczuk A."/>
            <person name="Garcia R.M."/>
            <person name="Garner T."/>
            <person name="Garrett T.E."/>
            <person name="Gonzalez D.A."/>
            <person name="Hamid H."/>
            <person name="Hawkins E.S."/>
            <person name="Hirani K."/>
            <person name="Hogues M.E."/>
            <person name="Hollins B."/>
            <person name="Hsiao C.-H."/>
            <person name="Jabil R."/>
            <person name="James M.L."/>
            <person name="Jhangiani S.N."/>
            <person name="Johnson B."/>
            <person name="Johnson Q."/>
            <person name="Joshi V."/>
            <person name="Kalu J.B."/>
            <person name="Kam C."/>
            <person name="Kashfia A."/>
            <person name="Keebler J."/>
            <person name="Kisamo H."/>
            <person name="Kovar C.L."/>
            <person name="Lago L.A."/>
            <person name="Lai C.-Y."/>
            <person name="Laidlaw J."/>
            <person name="Lara F."/>
            <person name="Le T.-K."/>
            <person name="Lee S.L."/>
            <person name="Legall F.H."/>
            <person name="Lemon S.J."/>
            <person name="Lewis L.R."/>
            <person name="Li B."/>
            <person name="Liu Y."/>
            <person name="Liu Y.-S."/>
            <person name="Lopez J."/>
            <person name="Lozado R.J."/>
            <person name="Lu J."/>
            <person name="Madu R.C."/>
            <person name="Maheshwari M."/>
            <person name="Maheshwari R."/>
            <person name="Malloy K."/>
            <person name="Martinez E."/>
            <person name="Mathew T."/>
            <person name="Mercado I.C."/>
            <person name="Mercado C."/>
            <person name="Meyer B."/>
            <person name="Montgomery K."/>
            <person name="Morgan M.B."/>
            <person name="Munidasa M."/>
            <person name="Nazareth L.V."/>
            <person name="Nelson J."/>
            <person name="Ng B.M."/>
            <person name="Nguyen N.B."/>
            <person name="Nguyen P.Q."/>
            <person name="Nguyen T."/>
            <person name="Obregon M."/>
            <person name="Okwuonu G.O."/>
            <person name="Onwere C.G."/>
            <person name="Orozco G."/>
            <person name="Parra A."/>
            <person name="Patel S."/>
            <person name="Patil S."/>
            <person name="Perez A."/>
            <person name="Perez Y."/>
            <person name="Pham C."/>
            <person name="Primus E.L."/>
            <person name="Pu L.-L."/>
            <person name="Puazo M."/>
            <person name="Qin X."/>
            <person name="Quiroz J.B."/>
            <person name="Reese J."/>
            <person name="Richards S."/>
            <person name="Rives C.M."/>
            <person name="Robberts R."/>
            <person name="Ruiz S.J."/>
            <person name="Ruiz M.J."/>
            <person name="Santibanez J."/>
            <person name="Schneider B.W."/>
            <person name="Sisson I."/>
            <person name="Smith M."/>
            <person name="Sodergren E."/>
            <person name="Song X.-Z."/>
            <person name="Song B.B."/>
            <person name="Summersgill H."/>
            <person name="Thelus R."/>
            <person name="Thornton R.D."/>
            <person name="Trejos Z.Y."/>
            <person name="Usmani K."/>
            <person name="Vattathil S."/>
            <person name="Villasana D."/>
            <person name="Walker D.L."/>
            <person name="Wang S."/>
            <person name="Wang K."/>
            <person name="White C.S."/>
            <person name="Williams A.C."/>
            <person name="Williamson J."/>
            <person name="Wilson K."/>
            <person name="Woghiren I.O."/>
            <person name="Woodworth J.R."/>
            <person name="Worley K.C."/>
            <person name="Wright R.A."/>
            <person name="Wu W."/>
            <person name="Young L."/>
            <person name="Zhang L."/>
            <person name="Zhang J."/>
            <person name="Zhu Y."/>
            <person name="Muzny D.M."/>
            <person name="Weinstock G."/>
            <person name="Gibbs R.A."/>
        </authorList>
    </citation>
    <scope>NUCLEOTIDE SEQUENCE [LARGE SCALE GENOMIC DNA]</scope>
    <source>
        <strain evidence="3">LSR1</strain>
    </source>
</reference>
<feature type="region of interest" description="Disordered" evidence="1">
    <location>
        <begin position="45"/>
        <end position="71"/>
    </location>
</feature>
<dbReference type="KEGG" id="api:107885737"/>
<dbReference type="GeneID" id="107885737"/>
<name>A0A8R2JWG6_ACYPI</name>
<dbReference type="AlphaFoldDB" id="A0A8R2JWG6"/>
<accession>A0A8R2JWG6</accession>
<sequence length="71" mass="8041">MYKIEPDQVYTITSDNGANMLKAINLIEKEILELQSQDLNDESDNVVNVVESDSSDNYSTDNSVRRTKSIE</sequence>
<dbReference type="OrthoDB" id="5103at2759"/>
<protein>
    <submittedName>
        <fullName evidence="2">Uncharacterized protein</fullName>
    </submittedName>
</protein>
<evidence type="ECO:0000313" key="2">
    <source>
        <dbReference type="EnsemblMetazoa" id="XP_029347965.1"/>
    </source>
</evidence>
<proteinExistence type="predicted"/>
<reference evidence="2" key="2">
    <citation type="submission" date="2022-06" db="UniProtKB">
        <authorList>
            <consortium name="EnsemblMetazoa"/>
        </authorList>
    </citation>
    <scope>IDENTIFICATION</scope>
</reference>
<evidence type="ECO:0000313" key="3">
    <source>
        <dbReference type="Proteomes" id="UP000007819"/>
    </source>
</evidence>
<organism evidence="2 3">
    <name type="scientific">Acyrthosiphon pisum</name>
    <name type="common">Pea aphid</name>
    <dbReference type="NCBI Taxonomy" id="7029"/>
    <lineage>
        <taxon>Eukaryota</taxon>
        <taxon>Metazoa</taxon>
        <taxon>Ecdysozoa</taxon>
        <taxon>Arthropoda</taxon>
        <taxon>Hexapoda</taxon>
        <taxon>Insecta</taxon>
        <taxon>Pterygota</taxon>
        <taxon>Neoptera</taxon>
        <taxon>Paraneoptera</taxon>
        <taxon>Hemiptera</taxon>
        <taxon>Sternorrhyncha</taxon>
        <taxon>Aphidomorpha</taxon>
        <taxon>Aphidoidea</taxon>
        <taxon>Aphididae</taxon>
        <taxon>Macrosiphini</taxon>
        <taxon>Acyrthosiphon</taxon>
    </lineage>
</organism>
<dbReference type="EnsemblMetazoa" id="XM_029492105.1">
    <property type="protein sequence ID" value="XP_029347965.1"/>
    <property type="gene ID" value="LOC107885737"/>
</dbReference>